<feature type="compositionally biased region" description="Basic and acidic residues" evidence="1">
    <location>
        <begin position="135"/>
        <end position="146"/>
    </location>
</feature>
<reference evidence="2 3" key="1">
    <citation type="journal article" date="2023" name="Nat. Commun.">
        <title>Origin of minicircular mitochondrial genomes in red algae.</title>
        <authorList>
            <person name="Lee Y."/>
            <person name="Cho C.H."/>
            <person name="Lee Y.M."/>
            <person name="Park S.I."/>
            <person name="Yang J.H."/>
            <person name="West J.A."/>
            <person name="Bhattacharya D."/>
            <person name="Yoon H.S."/>
        </authorList>
    </citation>
    <scope>NUCLEOTIDE SEQUENCE [LARGE SCALE GENOMIC DNA]</scope>
    <source>
        <strain evidence="2 3">CCMP1338</strain>
        <tissue evidence="2">Whole cell</tissue>
    </source>
</reference>
<dbReference type="EMBL" id="JAMWBK010000003">
    <property type="protein sequence ID" value="KAJ8906631.1"/>
    <property type="molecule type" value="Genomic_DNA"/>
</dbReference>
<name>A0AAV8UYF2_9RHOD</name>
<organism evidence="2 3">
    <name type="scientific">Rhodosorus marinus</name>
    <dbReference type="NCBI Taxonomy" id="101924"/>
    <lineage>
        <taxon>Eukaryota</taxon>
        <taxon>Rhodophyta</taxon>
        <taxon>Stylonematophyceae</taxon>
        <taxon>Stylonematales</taxon>
        <taxon>Stylonemataceae</taxon>
        <taxon>Rhodosorus</taxon>
    </lineage>
</organism>
<feature type="compositionally biased region" description="Basic and acidic residues" evidence="1">
    <location>
        <begin position="189"/>
        <end position="198"/>
    </location>
</feature>
<feature type="compositionally biased region" description="Basic and acidic residues" evidence="1">
    <location>
        <begin position="45"/>
        <end position="59"/>
    </location>
</feature>
<feature type="compositionally biased region" description="Polar residues" evidence="1">
    <location>
        <begin position="338"/>
        <end position="349"/>
    </location>
</feature>
<evidence type="ECO:0000256" key="1">
    <source>
        <dbReference type="SAM" id="MobiDB-lite"/>
    </source>
</evidence>
<sequence length="413" mass="47420">MVNTFDRGRPGSSFEFSAPRYCNLAVELEQDLRYEDVDQETGSDWFEREHPLHEPEERPSLQPVLSPSEWGEPQGARRQNAVDSIVASPNKDNSGILKSPDLDSRTSRSLLKTPLSGSARRVRRKGSPPVETVFEEDKTRRVLKFDDGEDEEPAPARKRRRDPVVHPMREERQAREVELLLRKHNRELEARKREERLTKVQARQRSVPNAEPSVTVSPPRMNAVDEPNKGHPVAYLNDNEESGLQKMLEEHNRKVREARKRRRSQNQLHQVSAPNSCQSNNSNPENLRTRTRTMANAPPAASASVTAGPEQVRTRESEKTSLRVKAERPDEADKENLSSRPSKVQQVAQTRHKSRVRGHRFIFLCMALTVEVPCYSGGTRLTNFAPIPRRLNLRHQERHMYHHENAKLMHTVN</sequence>
<keyword evidence="3" id="KW-1185">Reference proteome</keyword>
<feature type="compositionally biased region" description="Polar residues" evidence="1">
    <location>
        <begin position="265"/>
        <end position="286"/>
    </location>
</feature>
<proteinExistence type="predicted"/>
<dbReference type="AlphaFoldDB" id="A0AAV8UYF2"/>
<feature type="compositionally biased region" description="Basic and acidic residues" evidence="1">
    <location>
        <begin position="162"/>
        <end position="172"/>
    </location>
</feature>
<feature type="compositionally biased region" description="Basic and acidic residues" evidence="1">
    <location>
        <begin position="312"/>
        <end position="337"/>
    </location>
</feature>
<feature type="region of interest" description="Disordered" evidence="1">
    <location>
        <begin position="189"/>
        <end position="236"/>
    </location>
</feature>
<evidence type="ECO:0000313" key="3">
    <source>
        <dbReference type="Proteomes" id="UP001157974"/>
    </source>
</evidence>
<protein>
    <submittedName>
        <fullName evidence="2">Uncharacterized protein</fullName>
    </submittedName>
</protein>
<feature type="compositionally biased region" description="Polar residues" evidence="1">
    <location>
        <begin position="201"/>
        <end position="216"/>
    </location>
</feature>
<feature type="region of interest" description="Disordered" evidence="1">
    <location>
        <begin position="252"/>
        <end position="351"/>
    </location>
</feature>
<evidence type="ECO:0000313" key="2">
    <source>
        <dbReference type="EMBL" id="KAJ8906631.1"/>
    </source>
</evidence>
<dbReference type="Proteomes" id="UP001157974">
    <property type="component" value="Unassembled WGS sequence"/>
</dbReference>
<feature type="region of interest" description="Disordered" evidence="1">
    <location>
        <begin position="33"/>
        <end position="172"/>
    </location>
</feature>
<gene>
    <name evidence="2" type="ORF">NDN08_003124</name>
</gene>
<comment type="caution">
    <text evidence="2">The sequence shown here is derived from an EMBL/GenBank/DDBJ whole genome shotgun (WGS) entry which is preliminary data.</text>
</comment>
<accession>A0AAV8UYF2</accession>
<feature type="compositionally biased region" description="Basic residues" evidence="1">
    <location>
        <begin position="253"/>
        <end position="264"/>
    </location>
</feature>